<protein>
    <submittedName>
        <fullName evidence="2">Uncharacterized protein</fullName>
    </submittedName>
</protein>
<sequence length="64" mass="7228">MFSSRHVIARIDQDARERWRVGESRTPQVPKPPISSHPTPNYPLNCGEMHTCDEMAGMVFGFGV</sequence>
<dbReference type="KEGG" id="cdet:87939145"/>
<dbReference type="EMBL" id="CP137306">
    <property type="protein sequence ID" value="WQF77628.1"/>
    <property type="molecule type" value="Genomic_DNA"/>
</dbReference>
<gene>
    <name evidence="2" type="ORF">CDEST_02642</name>
</gene>
<proteinExistence type="predicted"/>
<accession>A0AAX4I2N6</accession>
<evidence type="ECO:0000313" key="2">
    <source>
        <dbReference type="EMBL" id="WQF77628.1"/>
    </source>
</evidence>
<feature type="region of interest" description="Disordered" evidence="1">
    <location>
        <begin position="21"/>
        <end position="41"/>
    </location>
</feature>
<name>A0AAX4I2N6_9PEZI</name>
<dbReference type="GeneID" id="87939145"/>
<evidence type="ECO:0000313" key="3">
    <source>
        <dbReference type="Proteomes" id="UP001322277"/>
    </source>
</evidence>
<keyword evidence="3" id="KW-1185">Reference proteome</keyword>
<dbReference type="RefSeq" id="XP_062774852.1">
    <property type="nucleotide sequence ID" value="XM_062918801.1"/>
</dbReference>
<organism evidence="2 3">
    <name type="scientific">Colletotrichum destructivum</name>
    <dbReference type="NCBI Taxonomy" id="34406"/>
    <lineage>
        <taxon>Eukaryota</taxon>
        <taxon>Fungi</taxon>
        <taxon>Dikarya</taxon>
        <taxon>Ascomycota</taxon>
        <taxon>Pezizomycotina</taxon>
        <taxon>Sordariomycetes</taxon>
        <taxon>Hypocreomycetidae</taxon>
        <taxon>Glomerellales</taxon>
        <taxon>Glomerellaceae</taxon>
        <taxon>Colletotrichum</taxon>
        <taxon>Colletotrichum destructivum species complex</taxon>
    </lineage>
</organism>
<dbReference type="Proteomes" id="UP001322277">
    <property type="component" value="Chromosome 2"/>
</dbReference>
<reference evidence="3" key="1">
    <citation type="journal article" date="2023" name="bioRxiv">
        <title>Complete genome of the Medicago anthracnose fungus, Colletotrichum destructivum, reveals a mini-chromosome-like region within a core chromosome.</title>
        <authorList>
            <person name="Lapalu N."/>
            <person name="Simon A."/>
            <person name="Lu A."/>
            <person name="Plaumann P.-L."/>
            <person name="Amselem J."/>
            <person name="Pigne S."/>
            <person name="Auger A."/>
            <person name="Koch C."/>
            <person name="Dallery J.-F."/>
            <person name="O'Connell R.J."/>
        </authorList>
    </citation>
    <scope>NUCLEOTIDE SEQUENCE [LARGE SCALE GENOMIC DNA]</scope>
    <source>
        <strain evidence="3">CBS 520.97</strain>
    </source>
</reference>
<dbReference type="AlphaFoldDB" id="A0AAX4I2N6"/>
<evidence type="ECO:0000256" key="1">
    <source>
        <dbReference type="SAM" id="MobiDB-lite"/>
    </source>
</evidence>